<gene>
    <name evidence="2" type="ORF">DBV05_g2453</name>
</gene>
<dbReference type="Proteomes" id="UP000325902">
    <property type="component" value="Unassembled WGS sequence"/>
</dbReference>
<feature type="compositionally biased region" description="Acidic residues" evidence="1">
    <location>
        <begin position="539"/>
        <end position="550"/>
    </location>
</feature>
<accession>A0A5N5DMB8</accession>
<feature type="compositionally biased region" description="Acidic residues" evidence="1">
    <location>
        <begin position="509"/>
        <end position="530"/>
    </location>
</feature>
<dbReference type="AlphaFoldDB" id="A0A5N5DMB8"/>
<keyword evidence="3" id="KW-1185">Reference proteome</keyword>
<name>A0A5N5DMB8_9PEZI</name>
<comment type="caution">
    <text evidence="2">The sequence shown here is derived from an EMBL/GenBank/DDBJ whole genome shotgun (WGS) entry which is preliminary data.</text>
</comment>
<dbReference type="EMBL" id="VCHE01000009">
    <property type="protein sequence ID" value="KAB2579078.1"/>
    <property type="molecule type" value="Genomic_DNA"/>
</dbReference>
<evidence type="ECO:0000313" key="3">
    <source>
        <dbReference type="Proteomes" id="UP000325902"/>
    </source>
</evidence>
<feature type="region of interest" description="Disordered" evidence="1">
    <location>
        <begin position="394"/>
        <end position="599"/>
    </location>
</feature>
<sequence length="599" mass="68488">MDAGQAHAQSDFLYGFNGQNFGHLPASLQNTDWPLDSLDATAQSQVQQHFTPYQAVMPTSMDPRFTYQTSMDQPSLDQNLMCQTYPNQLFTDQTNMNQPSAENPMDQTNQLFTSQTYPNQPSAGDLMNQTYLNQPFTSQTYSNQPSAENFMDQTFPNLPFAENFMEQTNMNQPFADQNSVHQTFPTQTPMPLAMEPPIGPSERLVSDTAMVYYNNLTQVQKTRILDQASKLSHFMKLFGVGPNYDPVMVYCRYRARKDLANGLSQPAITQQPLQSRPEPYVPTSLPQPIGCSPGSPIVIEECAVPAATTPKPKLVDITDRMYSEYPDEDDFIHPAYSMMMWMDKFKEAFQLNRMARSHRWHVREDDRTKFSCTRSLDGVTAVAWQLEAKLNELEHGHAESNRQKEQREEQQTAEEAARKEESERKAAAEAQQKAAEEAARKEEAERKAAADREQQDRERREERDTAPQRAKRKATGSEENFSPKKARLDIDPLSEEEIDSLFEERDGGDYNDNDDDEGEEEEEEEDDQELVDSCTNLLEMDDDDEEDQELVDSCTNLLEMDDDDDDGNKQKSVDTNQDESGEEVRDFQYDSESEESEEE</sequence>
<feature type="compositionally biased region" description="Basic and acidic residues" evidence="1">
    <location>
        <begin position="434"/>
        <end position="466"/>
    </location>
</feature>
<evidence type="ECO:0000313" key="2">
    <source>
        <dbReference type="EMBL" id="KAB2579078.1"/>
    </source>
</evidence>
<feature type="compositionally biased region" description="Acidic residues" evidence="1">
    <location>
        <begin position="492"/>
        <end position="501"/>
    </location>
</feature>
<feature type="compositionally biased region" description="Acidic residues" evidence="1">
    <location>
        <begin position="589"/>
        <end position="599"/>
    </location>
</feature>
<reference evidence="2 3" key="1">
    <citation type="journal article" date="2019" name="Sci. Rep.">
        <title>A multi-omics analysis of the grapevine pathogen Lasiodiplodia theobromae reveals that temperature affects the expression of virulence- and pathogenicity-related genes.</title>
        <authorList>
            <person name="Felix C."/>
            <person name="Meneses R."/>
            <person name="Goncalves M.F.M."/>
            <person name="Tilleman L."/>
            <person name="Duarte A.S."/>
            <person name="Jorrin-Novo J.V."/>
            <person name="Van de Peer Y."/>
            <person name="Deforce D."/>
            <person name="Van Nieuwerburgh F."/>
            <person name="Esteves A.C."/>
            <person name="Alves A."/>
        </authorList>
    </citation>
    <scope>NUCLEOTIDE SEQUENCE [LARGE SCALE GENOMIC DNA]</scope>
    <source>
        <strain evidence="2 3">LA-SOL3</strain>
    </source>
</reference>
<proteinExistence type="predicted"/>
<feature type="compositionally biased region" description="Basic and acidic residues" evidence="1">
    <location>
        <begin position="394"/>
        <end position="427"/>
    </location>
</feature>
<protein>
    <submittedName>
        <fullName evidence="2">Uncharacterized protein</fullName>
    </submittedName>
</protein>
<evidence type="ECO:0000256" key="1">
    <source>
        <dbReference type="SAM" id="MobiDB-lite"/>
    </source>
</evidence>
<organism evidence="2 3">
    <name type="scientific">Lasiodiplodia theobromae</name>
    <dbReference type="NCBI Taxonomy" id="45133"/>
    <lineage>
        <taxon>Eukaryota</taxon>
        <taxon>Fungi</taxon>
        <taxon>Dikarya</taxon>
        <taxon>Ascomycota</taxon>
        <taxon>Pezizomycotina</taxon>
        <taxon>Dothideomycetes</taxon>
        <taxon>Dothideomycetes incertae sedis</taxon>
        <taxon>Botryosphaeriales</taxon>
        <taxon>Botryosphaeriaceae</taxon>
        <taxon>Lasiodiplodia</taxon>
    </lineage>
</organism>